<reference evidence="1" key="1">
    <citation type="submission" date="2023-03" db="EMBL/GenBank/DDBJ databases">
        <title>Chromosome-scale reference genome and RAD-based genetic map of yellow starthistle (Centaurea solstitialis) reveal putative structural variation and QTLs associated with invader traits.</title>
        <authorList>
            <person name="Reatini B."/>
            <person name="Cang F.A."/>
            <person name="Jiang Q."/>
            <person name="Mckibben M.T.W."/>
            <person name="Barker M.S."/>
            <person name="Rieseberg L.H."/>
            <person name="Dlugosch K.M."/>
        </authorList>
    </citation>
    <scope>NUCLEOTIDE SEQUENCE</scope>
    <source>
        <strain evidence="1">CAN-66</strain>
        <tissue evidence="1">Leaf</tissue>
    </source>
</reference>
<keyword evidence="2" id="KW-1185">Reference proteome</keyword>
<sequence length="287" mass="32533">MSSFPYCSKFLHFRKGTPSVGVVQSFVFKCLRKTVERGENASKERLVNEYLLSQNFRLLEELEHGEEGIGDGTMSYGMDDALKHSFLGGSRPKFWLLSQALSVEPEKFGIPVNWQREYTMEDTLTQLKKEMAAPHNRELVQPPEGMFFLDDDILDEYDNDECCNLQILICKFHGYKIEGGTTLNGTMDHVKVHPRFLQSNATSHKLALGEKAKTTAAKILTFKFKIHMSGTTTEQYLAKLDEALQVAEHAFDPELVIYNAGTDIPELVLSPRLLFLSLFMNHCEPSA</sequence>
<name>A0AA38T764_9ASTR</name>
<protein>
    <submittedName>
        <fullName evidence="1">Uncharacterized protein</fullName>
    </submittedName>
</protein>
<dbReference type="AlphaFoldDB" id="A0AA38T764"/>
<dbReference type="EMBL" id="JARYMX010000004">
    <property type="protein sequence ID" value="KAJ9551553.1"/>
    <property type="molecule type" value="Genomic_DNA"/>
</dbReference>
<gene>
    <name evidence="1" type="ORF">OSB04_015598</name>
</gene>
<organism evidence="1 2">
    <name type="scientific">Centaurea solstitialis</name>
    <name type="common">yellow star-thistle</name>
    <dbReference type="NCBI Taxonomy" id="347529"/>
    <lineage>
        <taxon>Eukaryota</taxon>
        <taxon>Viridiplantae</taxon>
        <taxon>Streptophyta</taxon>
        <taxon>Embryophyta</taxon>
        <taxon>Tracheophyta</taxon>
        <taxon>Spermatophyta</taxon>
        <taxon>Magnoliopsida</taxon>
        <taxon>eudicotyledons</taxon>
        <taxon>Gunneridae</taxon>
        <taxon>Pentapetalae</taxon>
        <taxon>asterids</taxon>
        <taxon>campanulids</taxon>
        <taxon>Asterales</taxon>
        <taxon>Asteraceae</taxon>
        <taxon>Carduoideae</taxon>
        <taxon>Cardueae</taxon>
        <taxon>Centaureinae</taxon>
        <taxon>Centaurea</taxon>
    </lineage>
</organism>
<evidence type="ECO:0000313" key="2">
    <source>
        <dbReference type="Proteomes" id="UP001172457"/>
    </source>
</evidence>
<evidence type="ECO:0000313" key="1">
    <source>
        <dbReference type="EMBL" id="KAJ9551553.1"/>
    </source>
</evidence>
<proteinExistence type="predicted"/>
<dbReference type="Proteomes" id="UP001172457">
    <property type="component" value="Chromosome 4"/>
</dbReference>
<accession>A0AA38T764</accession>
<comment type="caution">
    <text evidence="1">The sequence shown here is derived from an EMBL/GenBank/DDBJ whole genome shotgun (WGS) entry which is preliminary data.</text>
</comment>